<gene>
    <name evidence="2" type="ORF">NE630_09525</name>
</gene>
<comment type="caution">
    <text evidence="2">The sequence shown here is derived from an EMBL/GenBank/DDBJ whole genome shotgun (WGS) entry which is preliminary data.</text>
</comment>
<feature type="region of interest" description="Disordered" evidence="1">
    <location>
        <begin position="345"/>
        <end position="369"/>
    </location>
</feature>
<evidence type="ECO:0000313" key="2">
    <source>
        <dbReference type="EMBL" id="MCQ4814667.1"/>
    </source>
</evidence>
<accession>A0AAW5K441</accession>
<evidence type="ECO:0008006" key="4">
    <source>
        <dbReference type="Google" id="ProtNLM"/>
    </source>
</evidence>
<dbReference type="Pfam" id="PF13749">
    <property type="entry name" value="HATPase_c_4"/>
    <property type="match status" value="1"/>
</dbReference>
<protein>
    <recommendedName>
        <fullName evidence="4">ATP-dependent DNA helicase RecG C-terminal domain-containing protein</fullName>
    </recommendedName>
</protein>
<dbReference type="AlphaFoldDB" id="A0AAW5K441"/>
<name>A0AAW5K441_9BACT</name>
<dbReference type="Proteomes" id="UP001205919">
    <property type="component" value="Unassembled WGS sequence"/>
</dbReference>
<keyword evidence="3" id="KW-1185">Reference proteome</keyword>
<dbReference type="PANTHER" id="PTHR30595:SF6">
    <property type="entry name" value="SCHLAFEN ALBA-2 DOMAIN-CONTAINING PROTEIN"/>
    <property type="match status" value="1"/>
</dbReference>
<dbReference type="Gene3D" id="3.30.565.60">
    <property type="match status" value="1"/>
</dbReference>
<evidence type="ECO:0000256" key="1">
    <source>
        <dbReference type="SAM" id="MobiDB-lite"/>
    </source>
</evidence>
<proteinExistence type="predicted"/>
<dbReference type="Gene3D" id="3.30.950.30">
    <property type="entry name" value="Schlafen, AAA domain"/>
    <property type="match status" value="1"/>
</dbReference>
<dbReference type="PANTHER" id="PTHR30595">
    <property type="entry name" value="GLPR-RELATED TRANSCRIPTIONAL REPRESSOR"/>
    <property type="match status" value="1"/>
</dbReference>
<organism evidence="2 3">
    <name type="scientific">Cloacibacillus evryensis</name>
    <dbReference type="NCBI Taxonomy" id="508460"/>
    <lineage>
        <taxon>Bacteria</taxon>
        <taxon>Thermotogati</taxon>
        <taxon>Synergistota</taxon>
        <taxon>Synergistia</taxon>
        <taxon>Synergistales</taxon>
        <taxon>Synergistaceae</taxon>
        <taxon>Cloacibacillus</taxon>
    </lineage>
</organism>
<reference evidence="2 3" key="1">
    <citation type="submission" date="2022-06" db="EMBL/GenBank/DDBJ databases">
        <title>Isolation of gut microbiota from human fecal samples.</title>
        <authorList>
            <person name="Pamer E.G."/>
            <person name="Barat B."/>
            <person name="Waligurski E."/>
            <person name="Medina S."/>
            <person name="Paddock L."/>
            <person name="Mostad J."/>
        </authorList>
    </citation>
    <scope>NUCLEOTIDE SEQUENCE [LARGE SCALE GENOMIC DNA]</scope>
    <source>
        <strain evidence="2 3">DFI.9.90</strain>
    </source>
</reference>
<dbReference type="InterPro" id="IPR038475">
    <property type="entry name" value="RecG_C_sf"/>
</dbReference>
<dbReference type="InterPro" id="IPR038461">
    <property type="entry name" value="Schlafen_AlbA_2_dom_sf"/>
</dbReference>
<sequence>MIPDYSKAEDSAIEFKEALEEEKVRSWLKSVSAFANTCGGSGTDTPYFYTSDGNNIAYVRQGNQSIPCPRHMLMSLTLKGQNRTYDSYPSAYKSNELSFLALAASYKIKTATDFEPERDLVSFGLLDYRSGFLTNAGVLFSDQAPYRHSSVFCTRWNGSTKGTIGDDALDDKEYYGNLLYLLENAETFVKNNSKNKWSIMGMTREERPDYPQAAVREALINALMHRDYQIIGSEIHIDMYDDRLEITSPGGMPEGHLIQELDLNHVPSLRRNIIISDLFHRMHLMERRGSGITRILRAYERMGRKPLFYSESSYFTVMMPNVNYIDKRQNDSFDDADQRNREWLIADKAGPSQGRVEAESGPSRGRVRT</sequence>
<dbReference type="RefSeq" id="WP_256182000.1">
    <property type="nucleotide sequence ID" value="NZ_JANFYT010000018.1"/>
</dbReference>
<dbReference type="EMBL" id="JANFYT010000018">
    <property type="protein sequence ID" value="MCQ4814667.1"/>
    <property type="molecule type" value="Genomic_DNA"/>
</dbReference>
<evidence type="ECO:0000313" key="3">
    <source>
        <dbReference type="Proteomes" id="UP001205919"/>
    </source>
</evidence>